<protein>
    <submittedName>
        <fullName evidence="2">Uncharacterized protein</fullName>
    </submittedName>
</protein>
<accession>A0A9W7ZU15</accession>
<keyword evidence="3" id="KW-1185">Reference proteome</keyword>
<keyword evidence="1" id="KW-0472">Membrane</keyword>
<evidence type="ECO:0000313" key="3">
    <source>
        <dbReference type="Proteomes" id="UP001150538"/>
    </source>
</evidence>
<name>A0A9W7ZU15_9FUNG</name>
<sequence length="128" mass="14358">MAEKHLGNKRFKLLLNSALIAVYLFVVIYMALSPTVRREEPYQIETHAVNPVTVATPKEGTTDPAIYISYIFLALHAFYQWVAHPTVRGIVDNIGYYLSFYLCVAIGSEICKVGTSDTVKGNFINIEL</sequence>
<organism evidence="2 3">
    <name type="scientific">Mycoemilia scoparia</name>
    <dbReference type="NCBI Taxonomy" id="417184"/>
    <lineage>
        <taxon>Eukaryota</taxon>
        <taxon>Fungi</taxon>
        <taxon>Fungi incertae sedis</taxon>
        <taxon>Zoopagomycota</taxon>
        <taxon>Kickxellomycotina</taxon>
        <taxon>Kickxellomycetes</taxon>
        <taxon>Kickxellales</taxon>
        <taxon>Kickxellaceae</taxon>
        <taxon>Mycoemilia</taxon>
    </lineage>
</organism>
<evidence type="ECO:0000313" key="2">
    <source>
        <dbReference type="EMBL" id="KAJ1913560.1"/>
    </source>
</evidence>
<dbReference type="Proteomes" id="UP001150538">
    <property type="component" value="Unassembled WGS sequence"/>
</dbReference>
<reference evidence="2" key="1">
    <citation type="submission" date="2022-07" db="EMBL/GenBank/DDBJ databases">
        <title>Phylogenomic reconstructions and comparative analyses of Kickxellomycotina fungi.</title>
        <authorList>
            <person name="Reynolds N.K."/>
            <person name="Stajich J.E."/>
            <person name="Barry K."/>
            <person name="Grigoriev I.V."/>
            <person name="Crous P."/>
            <person name="Smith M.E."/>
        </authorList>
    </citation>
    <scope>NUCLEOTIDE SEQUENCE</scope>
    <source>
        <strain evidence="2">NBRC 100468</strain>
    </source>
</reference>
<gene>
    <name evidence="2" type="ORF">H4219_005163</name>
</gene>
<keyword evidence="1" id="KW-0812">Transmembrane</keyword>
<dbReference type="EMBL" id="JANBPU010000254">
    <property type="protein sequence ID" value="KAJ1913560.1"/>
    <property type="molecule type" value="Genomic_DNA"/>
</dbReference>
<dbReference type="AlphaFoldDB" id="A0A9W7ZU15"/>
<comment type="caution">
    <text evidence="2">The sequence shown here is derived from an EMBL/GenBank/DDBJ whole genome shotgun (WGS) entry which is preliminary data.</text>
</comment>
<keyword evidence="1" id="KW-1133">Transmembrane helix</keyword>
<evidence type="ECO:0000256" key="1">
    <source>
        <dbReference type="SAM" id="Phobius"/>
    </source>
</evidence>
<feature type="transmembrane region" description="Helical" evidence="1">
    <location>
        <begin position="12"/>
        <end position="32"/>
    </location>
</feature>
<proteinExistence type="predicted"/>
<feature type="transmembrane region" description="Helical" evidence="1">
    <location>
        <begin position="65"/>
        <end position="82"/>
    </location>
</feature>